<keyword evidence="1" id="KW-0732">Signal</keyword>
<protein>
    <submittedName>
        <fullName evidence="2">DUF3108 domain-containing protein</fullName>
    </submittedName>
</protein>
<dbReference type="Proteomes" id="UP001198901">
    <property type="component" value="Unassembled WGS sequence"/>
</dbReference>
<name>A0ABS7XPA1_9FLAO</name>
<evidence type="ECO:0000313" key="3">
    <source>
        <dbReference type="Proteomes" id="UP001198901"/>
    </source>
</evidence>
<evidence type="ECO:0000313" key="2">
    <source>
        <dbReference type="EMBL" id="MCA0131839.1"/>
    </source>
</evidence>
<dbReference type="Pfam" id="PF11306">
    <property type="entry name" value="DUF3108"/>
    <property type="match status" value="1"/>
</dbReference>
<organism evidence="2 3">
    <name type="scientific">Winogradskyella alexanderae</name>
    <dbReference type="NCBI Taxonomy" id="2877123"/>
    <lineage>
        <taxon>Bacteria</taxon>
        <taxon>Pseudomonadati</taxon>
        <taxon>Bacteroidota</taxon>
        <taxon>Flavobacteriia</taxon>
        <taxon>Flavobacteriales</taxon>
        <taxon>Flavobacteriaceae</taxon>
        <taxon>Winogradskyella</taxon>
    </lineage>
</organism>
<comment type="caution">
    <text evidence="2">The sequence shown here is derived from an EMBL/GenBank/DDBJ whole genome shotgun (WGS) entry which is preliminary data.</text>
</comment>
<dbReference type="EMBL" id="JAIUJR010000002">
    <property type="protein sequence ID" value="MCA0131839.1"/>
    <property type="molecule type" value="Genomic_DNA"/>
</dbReference>
<gene>
    <name evidence="2" type="ORF">LBU54_04530</name>
</gene>
<sequence length="259" mass="29578">MKNHLVILLMVFCSIGFAQNNTIPIGEKLVYTATYNMSGILTNIAQVKMETSEVKTSKSSLLRLKCTAATYKKWDNFFKIRDLYESYVNPKTLTPYLYKRDISEGGYYKFMQYKYSHKSKTVQSLRKKKRKDGTIWETKKTVNVSPNTKDLVATLYSIRNLDIHKASPGDQQDFTVLFDNEETIVTIRYVSKESINTNIGRKECYKLAIAVKGSDVLQGNNSNLIWLTADQNKIPVYAKFKIPVGNGELKIESATGLKY</sequence>
<accession>A0ABS7XPA1</accession>
<dbReference type="InterPro" id="IPR021457">
    <property type="entry name" value="DUF3108"/>
</dbReference>
<proteinExistence type="predicted"/>
<keyword evidence="3" id="KW-1185">Reference proteome</keyword>
<feature type="signal peptide" evidence="1">
    <location>
        <begin position="1"/>
        <end position="18"/>
    </location>
</feature>
<evidence type="ECO:0000256" key="1">
    <source>
        <dbReference type="SAM" id="SignalP"/>
    </source>
</evidence>
<reference evidence="3" key="1">
    <citation type="submission" date="2023-07" db="EMBL/GenBank/DDBJ databases">
        <authorList>
            <person name="Yue Y."/>
        </authorList>
    </citation>
    <scope>NUCLEOTIDE SEQUENCE [LARGE SCALE GENOMIC DNA]</scope>
    <source>
        <strain evidence="3">D23</strain>
    </source>
</reference>
<dbReference type="RefSeq" id="WP_224526479.1">
    <property type="nucleotide sequence ID" value="NZ_JAIUJR010000002.1"/>
</dbReference>
<feature type="chain" id="PRO_5045954849" evidence="1">
    <location>
        <begin position="19"/>
        <end position="259"/>
    </location>
</feature>